<evidence type="ECO:0000256" key="2">
    <source>
        <dbReference type="SAM" id="MobiDB-lite"/>
    </source>
</evidence>
<dbReference type="InterPro" id="IPR042001">
    <property type="entry name" value="Sortase_F"/>
</dbReference>
<keyword evidence="1" id="KW-0378">Hydrolase</keyword>
<sequence>MCAQQAHRRTRAHPPPRLSATIAATALAALVAGAVVWSATDGGESTASTPRPSTPVSSGSNTPGASTAPAATLAESVVVPERPRSARLPSGTVVPIRAVSTTASGRLDVPDDVRTAGWWRGGSRIGDPFGSTLLAAHVDSTTQGLGPYAQLLSVRAGQRITVSTAGLTQEFEVRSLRLVAQGSLADRTWIFAPSGPRRLTLVTCAPPYDRTRGGYQNLAIVTARPVAPPSRRAG</sequence>
<organism evidence="3">
    <name type="scientific">metagenome</name>
    <dbReference type="NCBI Taxonomy" id="256318"/>
    <lineage>
        <taxon>unclassified sequences</taxon>
        <taxon>metagenomes</taxon>
    </lineage>
</organism>
<feature type="region of interest" description="Disordered" evidence="2">
    <location>
        <begin position="41"/>
        <end position="69"/>
    </location>
</feature>
<dbReference type="Gene3D" id="2.40.260.10">
    <property type="entry name" value="Sortase"/>
    <property type="match status" value="1"/>
</dbReference>
<dbReference type="Pfam" id="PF04203">
    <property type="entry name" value="Sortase"/>
    <property type="match status" value="1"/>
</dbReference>
<reference evidence="3" key="1">
    <citation type="submission" date="2015-08" db="EMBL/GenBank/DDBJ databases">
        <authorList>
            <person name="Babu N.S."/>
            <person name="Beckwith C.J."/>
            <person name="Beseler K.G."/>
            <person name="Brison A."/>
            <person name="Carone J.V."/>
            <person name="Caskin T.P."/>
            <person name="Diamond M."/>
            <person name="Durham M.E."/>
            <person name="Foxe J.M."/>
            <person name="Go M."/>
            <person name="Henderson B.A."/>
            <person name="Jones I.B."/>
            <person name="McGettigan J.A."/>
            <person name="Micheletti S.J."/>
            <person name="Nasrallah M.E."/>
            <person name="Ortiz D."/>
            <person name="Piller C.R."/>
            <person name="Privatt S.R."/>
            <person name="Schneider S.L."/>
            <person name="Sharp S."/>
            <person name="Smith T.C."/>
            <person name="Stanton J.D."/>
            <person name="Ullery H.E."/>
            <person name="Wilson R.J."/>
            <person name="Serrano M.G."/>
            <person name="Buck G."/>
            <person name="Lee V."/>
            <person name="Wang Y."/>
            <person name="Carvalho R."/>
            <person name="Voegtly L."/>
            <person name="Shi R."/>
            <person name="Duckworth R."/>
            <person name="Johnson A."/>
            <person name="Loviza R."/>
            <person name="Walstead R."/>
            <person name="Shah Z."/>
            <person name="Kiflezghi M."/>
            <person name="Wade K."/>
            <person name="Ball S.L."/>
            <person name="Bradley K.W."/>
            <person name="Asai D.J."/>
            <person name="Bowman C.A."/>
            <person name="Russell D.A."/>
            <person name="Pope W.H."/>
            <person name="Jacobs-Sera D."/>
            <person name="Hendrix R.W."/>
            <person name="Hatfull G.F."/>
        </authorList>
    </citation>
    <scope>NUCLEOTIDE SEQUENCE</scope>
</reference>
<evidence type="ECO:0000313" key="3">
    <source>
        <dbReference type="EMBL" id="CUR60155.1"/>
    </source>
</evidence>
<protein>
    <submittedName>
        <fullName evidence="3">Putative Peptidase C60 sortase A and B</fullName>
    </submittedName>
</protein>
<proteinExistence type="predicted"/>
<name>A0A2P2CDU3_9ZZZZ</name>
<dbReference type="CDD" id="cd05829">
    <property type="entry name" value="Sortase_F"/>
    <property type="match status" value="1"/>
</dbReference>
<feature type="compositionally biased region" description="Polar residues" evidence="2">
    <location>
        <begin position="43"/>
        <end position="65"/>
    </location>
</feature>
<dbReference type="InterPro" id="IPR023365">
    <property type="entry name" value="Sortase_dom-sf"/>
</dbReference>
<dbReference type="GO" id="GO:0016787">
    <property type="term" value="F:hydrolase activity"/>
    <property type="evidence" value="ECO:0007669"/>
    <property type="project" value="UniProtKB-KW"/>
</dbReference>
<dbReference type="AlphaFoldDB" id="A0A2P2CDU3"/>
<accession>A0A2P2CDU3</accession>
<dbReference type="EMBL" id="CZKA01000067">
    <property type="protein sequence ID" value="CUR60155.1"/>
    <property type="molecule type" value="Genomic_DNA"/>
</dbReference>
<dbReference type="SUPFAM" id="SSF63817">
    <property type="entry name" value="Sortase"/>
    <property type="match status" value="1"/>
</dbReference>
<dbReference type="InterPro" id="IPR005754">
    <property type="entry name" value="Sortase"/>
</dbReference>
<gene>
    <name evidence="3" type="ORF">NOCA270107</name>
</gene>
<evidence type="ECO:0000256" key="1">
    <source>
        <dbReference type="ARBA" id="ARBA00022801"/>
    </source>
</evidence>